<evidence type="ECO:0000313" key="2">
    <source>
        <dbReference type="Proteomes" id="UP000198990"/>
    </source>
</evidence>
<proteinExistence type="predicted"/>
<dbReference type="STRING" id="228957.SAMN04488008_104408"/>
<dbReference type="EMBL" id="FNZN01000004">
    <property type="protein sequence ID" value="SEL64228.1"/>
    <property type="molecule type" value="Genomic_DNA"/>
</dbReference>
<organism evidence="1 2">
    <name type="scientific">Maribacter orientalis</name>
    <dbReference type="NCBI Taxonomy" id="228957"/>
    <lineage>
        <taxon>Bacteria</taxon>
        <taxon>Pseudomonadati</taxon>
        <taxon>Bacteroidota</taxon>
        <taxon>Flavobacteriia</taxon>
        <taxon>Flavobacteriales</taxon>
        <taxon>Flavobacteriaceae</taxon>
        <taxon>Maribacter</taxon>
    </lineage>
</organism>
<dbReference type="OrthoDB" id="1177971at2"/>
<dbReference type="Proteomes" id="UP000198990">
    <property type="component" value="Unassembled WGS sequence"/>
</dbReference>
<protein>
    <submittedName>
        <fullName evidence="1">Uncharacterized protein</fullName>
    </submittedName>
</protein>
<dbReference type="AlphaFoldDB" id="A0A1H7RVY2"/>
<dbReference type="RefSeq" id="WP_091624287.1">
    <property type="nucleotide sequence ID" value="NZ_FNZN01000004.1"/>
</dbReference>
<keyword evidence="2" id="KW-1185">Reference proteome</keyword>
<dbReference type="PROSITE" id="PS51257">
    <property type="entry name" value="PROKAR_LIPOPROTEIN"/>
    <property type="match status" value="1"/>
</dbReference>
<name>A0A1H7RVY2_9FLAO</name>
<sequence>MKKLLKLSLVIVLLVSCKDVPDSKEANESKIVEGLMNEVTGKNDDINERYDLLMKDLSTKTLLSNEQLLEAYPKKLGPLNLDSQEPRITGDKTVVGSFGDGTIRMEILDAAGENVMGAIIPLKMLHLNKITSEYNNTIRYSKKERNGILTFGTDRDKDTKSDYQAELRFLYDNRFYVTLEGKGMNVDALWDAIRVDNLKRFKEFNK</sequence>
<reference evidence="2" key="1">
    <citation type="submission" date="2016-10" db="EMBL/GenBank/DDBJ databases">
        <authorList>
            <person name="Varghese N."/>
            <person name="Submissions S."/>
        </authorList>
    </citation>
    <scope>NUCLEOTIDE SEQUENCE [LARGE SCALE GENOMIC DNA]</scope>
    <source>
        <strain evidence="2">DSM 16471</strain>
    </source>
</reference>
<gene>
    <name evidence="1" type="ORF">SAMN04488008_104408</name>
</gene>
<evidence type="ECO:0000313" key="1">
    <source>
        <dbReference type="EMBL" id="SEL64228.1"/>
    </source>
</evidence>
<accession>A0A1H7RVY2</accession>